<keyword evidence="1" id="KW-1133">Transmembrane helix</keyword>
<feature type="transmembrane region" description="Helical" evidence="1">
    <location>
        <begin position="83"/>
        <end position="107"/>
    </location>
</feature>
<dbReference type="EMBL" id="JACHVQ010000002">
    <property type="protein sequence ID" value="MBB2893010.1"/>
    <property type="molecule type" value="Genomic_DNA"/>
</dbReference>
<feature type="transmembrane region" description="Helical" evidence="1">
    <location>
        <begin position="12"/>
        <end position="30"/>
    </location>
</feature>
<feature type="transmembrane region" description="Helical" evidence="1">
    <location>
        <begin position="145"/>
        <end position="167"/>
    </location>
</feature>
<sequence length="401" mass="42222">MLGTLANRTFARWGAAAGTVMAAFAIWTPNEYASWRGLPNQAIGIVSTYALFVFLGIAAGTALDARLVTPRGMATRAELWAQVRAHTTAVTAASLWGIAAYLLLVAVSLVQCARQATPVMPSLTLLGMPCAATFAFAAAGRAAGLLLRLPFALPLVVTVGFFGALVAGNSDGTYLSQFSTLNNNYYDTMFAPRASTLAWELGMYLAVAAAIVIVLSLWRATGLAVRARRAGIVVVTVAVILAVGSGVFVNPDRSYTAGVDALNSACRSSGTVTVCGPAGYARQLPDIADALNKARSGSPAGVIPATVLTNATSDPPQISSVHGHATKGALWISADPPWPDPYENVSWALAAHRLCGNPDTSTYQAQLETRSVTMTRYLHELRDGTRTGTINWTAWTRQSQC</sequence>
<keyword evidence="3" id="KW-1185">Reference proteome</keyword>
<proteinExistence type="predicted"/>
<organism evidence="2 3">
    <name type="scientific">Flexivirga oryzae</name>
    <dbReference type="NCBI Taxonomy" id="1794944"/>
    <lineage>
        <taxon>Bacteria</taxon>
        <taxon>Bacillati</taxon>
        <taxon>Actinomycetota</taxon>
        <taxon>Actinomycetes</taxon>
        <taxon>Micrococcales</taxon>
        <taxon>Dermacoccaceae</taxon>
        <taxon>Flexivirga</taxon>
    </lineage>
</organism>
<gene>
    <name evidence="2" type="ORF">FHU39_003028</name>
</gene>
<reference evidence="2 3" key="1">
    <citation type="submission" date="2020-08" db="EMBL/GenBank/DDBJ databases">
        <title>Sequencing the genomes of 1000 actinobacteria strains.</title>
        <authorList>
            <person name="Klenk H.-P."/>
        </authorList>
    </citation>
    <scope>NUCLEOTIDE SEQUENCE [LARGE SCALE GENOMIC DNA]</scope>
    <source>
        <strain evidence="2 3">DSM 105369</strain>
    </source>
</reference>
<name>A0A839N5I9_9MICO</name>
<keyword evidence="1" id="KW-0812">Transmembrane</keyword>
<feature type="transmembrane region" description="Helical" evidence="1">
    <location>
        <begin position="230"/>
        <end position="249"/>
    </location>
</feature>
<feature type="transmembrane region" description="Helical" evidence="1">
    <location>
        <begin position="42"/>
        <end position="63"/>
    </location>
</feature>
<keyword evidence="1" id="KW-0472">Membrane</keyword>
<feature type="transmembrane region" description="Helical" evidence="1">
    <location>
        <begin position="119"/>
        <end position="138"/>
    </location>
</feature>
<dbReference type="AlphaFoldDB" id="A0A839N5I9"/>
<evidence type="ECO:0000256" key="1">
    <source>
        <dbReference type="SAM" id="Phobius"/>
    </source>
</evidence>
<evidence type="ECO:0000313" key="2">
    <source>
        <dbReference type="EMBL" id="MBB2893010.1"/>
    </source>
</evidence>
<evidence type="ECO:0000313" key="3">
    <source>
        <dbReference type="Proteomes" id="UP000559182"/>
    </source>
</evidence>
<feature type="transmembrane region" description="Helical" evidence="1">
    <location>
        <begin position="197"/>
        <end position="218"/>
    </location>
</feature>
<comment type="caution">
    <text evidence="2">The sequence shown here is derived from an EMBL/GenBank/DDBJ whole genome shotgun (WGS) entry which is preliminary data.</text>
</comment>
<accession>A0A839N5I9</accession>
<dbReference type="Proteomes" id="UP000559182">
    <property type="component" value="Unassembled WGS sequence"/>
</dbReference>
<dbReference type="RefSeq" id="WP_183321384.1">
    <property type="nucleotide sequence ID" value="NZ_JACHVQ010000002.1"/>
</dbReference>
<protein>
    <submittedName>
        <fullName evidence="2">Uncharacterized protein</fullName>
    </submittedName>
</protein>